<dbReference type="InterPro" id="IPR050176">
    <property type="entry name" value="LTTR"/>
</dbReference>
<keyword evidence="3" id="KW-0238">DNA-binding</keyword>
<dbReference type="PANTHER" id="PTHR30579">
    <property type="entry name" value="TRANSCRIPTIONAL REGULATOR"/>
    <property type="match status" value="1"/>
</dbReference>
<dbReference type="Gene3D" id="1.10.10.10">
    <property type="entry name" value="Winged helix-like DNA-binding domain superfamily/Winged helix DNA-binding domain"/>
    <property type="match status" value="1"/>
</dbReference>
<evidence type="ECO:0000313" key="7">
    <source>
        <dbReference type="Proteomes" id="UP001205601"/>
    </source>
</evidence>
<comment type="caution">
    <text evidence="6">The sequence shown here is derived from an EMBL/GenBank/DDBJ whole genome shotgun (WGS) entry which is preliminary data.</text>
</comment>
<reference evidence="7" key="1">
    <citation type="submission" date="2023-07" db="EMBL/GenBank/DDBJ databases">
        <title>Defluviimonas sediminis sp. nov., isolated from mangrove sediment.</title>
        <authorList>
            <person name="Liu L."/>
            <person name="Li J."/>
            <person name="Huang Y."/>
            <person name="Pan J."/>
            <person name="Li M."/>
        </authorList>
    </citation>
    <scope>NUCLEOTIDE SEQUENCE [LARGE SCALE GENOMIC DNA]</scope>
    <source>
        <strain evidence="7">FT324</strain>
    </source>
</reference>
<dbReference type="PRINTS" id="PR00039">
    <property type="entry name" value="HTHLYSR"/>
</dbReference>
<proteinExistence type="inferred from homology"/>
<dbReference type="InterPro" id="IPR005119">
    <property type="entry name" value="LysR_subst-bd"/>
</dbReference>
<evidence type="ECO:0000256" key="1">
    <source>
        <dbReference type="ARBA" id="ARBA00009437"/>
    </source>
</evidence>
<dbReference type="InterPro" id="IPR000847">
    <property type="entry name" value="LysR_HTH_N"/>
</dbReference>
<dbReference type="Pfam" id="PF03466">
    <property type="entry name" value="LysR_substrate"/>
    <property type="match status" value="1"/>
</dbReference>
<dbReference type="PANTHER" id="PTHR30579:SF7">
    <property type="entry name" value="HTH-TYPE TRANSCRIPTIONAL REGULATOR LRHA-RELATED"/>
    <property type="match status" value="1"/>
</dbReference>
<dbReference type="SUPFAM" id="SSF53850">
    <property type="entry name" value="Periplasmic binding protein-like II"/>
    <property type="match status" value="1"/>
</dbReference>
<evidence type="ECO:0000259" key="5">
    <source>
        <dbReference type="PROSITE" id="PS50931"/>
    </source>
</evidence>
<dbReference type="Pfam" id="PF00126">
    <property type="entry name" value="HTH_1"/>
    <property type="match status" value="1"/>
</dbReference>
<dbReference type="Proteomes" id="UP001205601">
    <property type="component" value="Unassembled WGS sequence"/>
</dbReference>
<dbReference type="Gene3D" id="3.40.190.10">
    <property type="entry name" value="Periplasmic binding protein-like II"/>
    <property type="match status" value="2"/>
</dbReference>
<evidence type="ECO:0000256" key="3">
    <source>
        <dbReference type="ARBA" id="ARBA00023125"/>
    </source>
</evidence>
<evidence type="ECO:0000256" key="2">
    <source>
        <dbReference type="ARBA" id="ARBA00023015"/>
    </source>
</evidence>
<keyword evidence="4" id="KW-0804">Transcription</keyword>
<keyword evidence="2" id="KW-0805">Transcription regulation</keyword>
<evidence type="ECO:0000256" key="4">
    <source>
        <dbReference type="ARBA" id="ARBA00023163"/>
    </source>
</evidence>
<dbReference type="RefSeq" id="WP_261495296.1">
    <property type="nucleotide sequence ID" value="NZ_JAOCQF010000001.1"/>
</dbReference>
<gene>
    <name evidence="6" type="ORF">N5I32_09765</name>
</gene>
<dbReference type="InterPro" id="IPR036388">
    <property type="entry name" value="WH-like_DNA-bd_sf"/>
</dbReference>
<protein>
    <submittedName>
        <fullName evidence="6">LysR family transcriptional regulator</fullName>
    </submittedName>
</protein>
<feature type="domain" description="HTH lysR-type" evidence="5">
    <location>
        <begin position="5"/>
        <end position="62"/>
    </location>
</feature>
<dbReference type="SUPFAM" id="SSF46785">
    <property type="entry name" value="Winged helix' DNA-binding domain"/>
    <property type="match status" value="1"/>
</dbReference>
<sequence>MPRNLDLTSLRAFATVADAGGVTRAAGLLNLTQSAVSMQIKRLEQSLGQEFFARAARRLTLTPEGEQLLGYARRMLELNDEALSRLTDSAFEGELRLGVPHDIVYPAIPRILARFAALYPRVRINLVSSFTNLMHESFVRGELDLMLTTEEAIDPRGEELAARDLIWIGVEGGAAGQRRPLRLGFEEVCRYRALAQNALDAAGIPWEMGFTGRSNEAALALVAADLAVTVRMRGSEPRDAVDIGEACGLPPLGRARIGLYDAGAQKGPVVEALKADLRRAYCQAYC</sequence>
<accession>A0ABT2NLN7</accession>
<dbReference type="InterPro" id="IPR036390">
    <property type="entry name" value="WH_DNA-bd_sf"/>
</dbReference>
<name>A0ABT2NLN7_9RHOB</name>
<dbReference type="EMBL" id="JAOCQF010000001">
    <property type="protein sequence ID" value="MCT8329799.1"/>
    <property type="molecule type" value="Genomic_DNA"/>
</dbReference>
<organism evidence="6 7">
    <name type="scientific">Albidovulum sediminis</name>
    <dbReference type="NCBI Taxonomy" id="3066345"/>
    <lineage>
        <taxon>Bacteria</taxon>
        <taxon>Pseudomonadati</taxon>
        <taxon>Pseudomonadota</taxon>
        <taxon>Alphaproteobacteria</taxon>
        <taxon>Rhodobacterales</taxon>
        <taxon>Paracoccaceae</taxon>
        <taxon>Albidovulum</taxon>
    </lineage>
</organism>
<comment type="similarity">
    <text evidence="1">Belongs to the LysR transcriptional regulatory family.</text>
</comment>
<dbReference type="PROSITE" id="PS50931">
    <property type="entry name" value="HTH_LYSR"/>
    <property type="match status" value="1"/>
</dbReference>
<evidence type="ECO:0000313" key="6">
    <source>
        <dbReference type="EMBL" id="MCT8329799.1"/>
    </source>
</evidence>
<keyword evidence="7" id="KW-1185">Reference proteome</keyword>